<dbReference type="GO" id="GO:0005524">
    <property type="term" value="F:ATP binding"/>
    <property type="evidence" value="ECO:0007669"/>
    <property type="project" value="UniProtKB-KW"/>
</dbReference>
<dbReference type="NCBIfam" id="NF003037">
    <property type="entry name" value="PRK03932.1"/>
    <property type="match status" value="1"/>
</dbReference>
<dbReference type="SUPFAM" id="SSF50249">
    <property type="entry name" value="Nucleic acid-binding proteins"/>
    <property type="match status" value="1"/>
</dbReference>
<dbReference type="GO" id="GO:0003676">
    <property type="term" value="F:nucleic acid binding"/>
    <property type="evidence" value="ECO:0007669"/>
    <property type="project" value="InterPro"/>
</dbReference>
<dbReference type="InterPro" id="IPR004365">
    <property type="entry name" value="NA-bd_OB_tRNA"/>
</dbReference>
<evidence type="ECO:0000256" key="9">
    <source>
        <dbReference type="SAM" id="MobiDB-lite"/>
    </source>
</evidence>
<dbReference type="GO" id="GO:0006421">
    <property type="term" value="P:asparaginyl-tRNA aminoacylation"/>
    <property type="evidence" value="ECO:0007669"/>
    <property type="project" value="InterPro"/>
</dbReference>
<proteinExistence type="inferred from homology"/>
<dbReference type="SUPFAM" id="SSF55681">
    <property type="entry name" value="Class II aaRS and biotin synthetases"/>
    <property type="match status" value="1"/>
</dbReference>
<dbReference type="AlphaFoldDB" id="A0A7S2T9V2"/>
<accession>A0A7S2T9V2</accession>
<dbReference type="NCBIfam" id="TIGR00457">
    <property type="entry name" value="asnS"/>
    <property type="match status" value="1"/>
</dbReference>
<dbReference type="InterPro" id="IPR012340">
    <property type="entry name" value="NA-bd_OB-fold"/>
</dbReference>
<dbReference type="Gene3D" id="3.30.930.10">
    <property type="entry name" value="Bira Bifunctional Protein, Domain 2"/>
    <property type="match status" value="1"/>
</dbReference>
<keyword evidence="6" id="KW-0648">Protein biosynthesis</keyword>
<dbReference type="PROSITE" id="PS50862">
    <property type="entry name" value="AA_TRNA_LIGASE_II"/>
    <property type="match status" value="1"/>
</dbReference>
<feature type="region of interest" description="Disordered" evidence="9">
    <location>
        <begin position="86"/>
        <end position="106"/>
    </location>
</feature>
<dbReference type="InterPro" id="IPR045864">
    <property type="entry name" value="aa-tRNA-synth_II/BPL/LPL"/>
</dbReference>
<evidence type="ECO:0000256" key="4">
    <source>
        <dbReference type="ARBA" id="ARBA00022741"/>
    </source>
</evidence>
<dbReference type="Pfam" id="PF01336">
    <property type="entry name" value="tRNA_anti-codon"/>
    <property type="match status" value="1"/>
</dbReference>
<comment type="catalytic activity">
    <reaction evidence="8">
        <text>tRNA(Asn) + L-asparagine + ATP = L-asparaginyl-tRNA(Asn) + AMP + diphosphate + H(+)</text>
        <dbReference type="Rhea" id="RHEA:11180"/>
        <dbReference type="Rhea" id="RHEA-COMP:9659"/>
        <dbReference type="Rhea" id="RHEA-COMP:9674"/>
        <dbReference type="ChEBI" id="CHEBI:15378"/>
        <dbReference type="ChEBI" id="CHEBI:30616"/>
        <dbReference type="ChEBI" id="CHEBI:33019"/>
        <dbReference type="ChEBI" id="CHEBI:58048"/>
        <dbReference type="ChEBI" id="CHEBI:78442"/>
        <dbReference type="ChEBI" id="CHEBI:78515"/>
        <dbReference type="ChEBI" id="CHEBI:456215"/>
        <dbReference type="EC" id="6.1.1.22"/>
    </reaction>
</comment>
<dbReference type="PANTHER" id="PTHR22594:SF34">
    <property type="entry name" value="ASPARAGINE--TRNA LIGASE, MITOCHONDRIAL-RELATED"/>
    <property type="match status" value="1"/>
</dbReference>
<dbReference type="GO" id="GO:0005739">
    <property type="term" value="C:mitochondrion"/>
    <property type="evidence" value="ECO:0007669"/>
    <property type="project" value="TreeGrafter"/>
</dbReference>
<protein>
    <recommendedName>
        <fullName evidence="2">asparagine--tRNA ligase</fullName>
        <ecNumber evidence="2">6.1.1.22</ecNumber>
    </recommendedName>
</protein>
<keyword evidence="3" id="KW-0436">Ligase</keyword>
<dbReference type="PANTHER" id="PTHR22594">
    <property type="entry name" value="ASPARTYL/LYSYL-TRNA SYNTHETASE"/>
    <property type="match status" value="1"/>
</dbReference>
<evidence type="ECO:0000256" key="5">
    <source>
        <dbReference type="ARBA" id="ARBA00022840"/>
    </source>
</evidence>
<evidence type="ECO:0000256" key="2">
    <source>
        <dbReference type="ARBA" id="ARBA00012816"/>
    </source>
</evidence>
<dbReference type="Gene3D" id="2.40.50.140">
    <property type="entry name" value="Nucleic acid-binding proteins"/>
    <property type="match status" value="1"/>
</dbReference>
<dbReference type="CDD" id="cd00776">
    <property type="entry name" value="AsxRS_core"/>
    <property type="match status" value="1"/>
</dbReference>
<evidence type="ECO:0000256" key="8">
    <source>
        <dbReference type="ARBA" id="ARBA00047844"/>
    </source>
</evidence>
<dbReference type="GO" id="GO:0004816">
    <property type="term" value="F:asparagine-tRNA ligase activity"/>
    <property type="evidence" value="ECO:0007669"/>
    <property type="project" value="UniProtKB-EC"/>
</dbReference>
<evidence type="ECO:0000256" key="1">
    <source>
        <dbReference type="ARBA" id="ARBA00008226"/>
    </source>
</evidence>
<dbReference type="CDD" id="cd04318">
    <property type="entry name" value="EcAsnRS_like_N"/>
    <property type="match status" value="1"/>
</dbReference>
<dbReference type="InterPro" id="IPR004364">
    <property type="entry name" value="Aa-tRNA-synt_II"/>
</dbReference>
<dbReference type="InterPro" id="IPR006195">
    <property type="entry name" value="aa-tRNA-synth_II"/>
</dbReference>
<dbReference type="FunFam" id="3.30.930.10:FF:000016">
    <property type="entry name" value="Asparagine--tRNA ligase"/>
    <property type="match status" value="1"/>
</dbReference>
<feature type="domain" description="Aminoacyl-transfer RNA synthetases class-II family profile" evidence="10">
    <location>
        <begin position="435"/>
        <end position="672"/>
    </location>
</feature>
<reference evidence="11" key="1">
    <citation type="submission" date="2021-01" db="EMBL/GenBank/DDBJ databases">
        <authorList>
            <person name="Corre E."/>
            <person name="Pelletier E."/>
            <person name="Niang G."/>
            <person name="Scheremetjew M."/>
            <person name="Finn R."/>
            <person name="Kale V."/>
            <person name="Holt S."/>
            <person name="Cochrane G."/>
            <person name="Meng A."/>
            <person name="Brown T."/>
            <person name="Cohen L."/>
        </authorList>
    </citation>
    <scope>NUCLEOTIDE SEQUENCE</scope>
    <source>
        <strain evidence="11">RCC2335</strain>
    </source>
</reference>
<dbReference type="PRINTS" id="PR01042">
    <property type="entry name" value="TRNASYNTHASP"/>
</dbReference>
<keyword evidence="7" id="KW-0030">Aminoacyl-tRNA synthetase</keyword>
<dbReference type="HAMAP" id="MF_00534">
    <property type="entry name" value="Asn_tRNA_synth"/>
    <property type="match status" value="1"/>
</dbReference>
<dbReference type="Pfam" id="PF00152">
    <property type="entry name" value="tRNA-synt_2"/>
    <property type="match status" value="2"/>
</dbReference>
<dbReference type="EMBL" id="HBHM01002830">
    <property type="protein sequence ID" value="CAD9723170.1"/>
    <property type="molecule type" value="Transcribed_RNA"/>
</dbReference>
<name>A0A7S2T9V2_9CHLO</name>
<dbReference type="InterPro" id="IPR002312">
    <property type="entry name" value="Asp/Asn-tRNA-synth_IIb"/>
</dbReference>
<keyword evidence="5" id="KW-0067">ATP-binding</keyword>
<comment type="similarity">
    <text evidence="1">Belongs to the class-II aminoacyl-tRNA synthetase family.</text>
</comment>
<evidence type="ECO:0000256" key="6">
    <source>
        <dbReference type="ARBA" id="ARBA00022917"/>
    </source>
</evidence>
<evidence type="ECO:0000313" key="11">
    <source>
        <dbReference type="EMBL" id="CAD9723170.1"/>
    </source>
</evidence>
<evidence type="ECO:0000259" key="10">
    <source>
        <dbReference type="PROSITE" id="PS50862"/>
    </source>
</evidence>
<evidence type="ECO:0000256" key="3">
    <source>
        <dbReference type="ARBA" id="ARBA00022598"/>
    </source>
</evidence>
<dbReference type="EC" id="6.1.1.22" evidence="2"/>
<sequence>MAAERSAFWWDERLESKSADWSVLPLVGPDTTTVVDGREAVVVVAKKNKMEKEKGLFEVELYDGGKKKSTSMDKIEDKVGALTLGGGGDDASSASDSGPQQAAEFSKTMGKEKYSKLFNKTSICDVVQKGGSLAEQGDSSENCDDEVLLTCVVAGWVKTGRVAGGGAFAFIELNDGSTPVNLQIMVTKEAGAASGVEELKQITSTGCSLAIEGDLKRTPKGTKQKFELKCTKIAYVGACDGATYPIAKKKTTFEFLRSQLHLRARTNTISAVARVRNALALATHLFFQQNGFLYVHTPIIGTSDAEGAGEAFMVTTLPAQADALVKGQALLSDEELASLEAAASAAGGEVKEAKTALKEDPKNPDLKQQVDQKVAVLLASKEKVELAKQRRAQPDGFLRTKDGTIDYKKDFFGLKSYLCVSGQLQGEAYACAMSKIYTFGPTFRAENSHTTRHAAEFWMIEPEIAFADLQDVMNCAEDYVKFCCDYLLKHCADDMAFFNKMIDKKCLQRVKAVAESSFARCSYTEAIEILEKEAKRRKGKKKFVNEVFWGCDLASEHERFLAEEHFKCPTILYNYPKEIKAFYMKLNPDGKTVAAMDVLVPGVGELVGGSQREESYDVLAKKMEAAGLDASEYGWYMDLRKYGTVPHGGFGLGFERLIMFTTGVENIRETLPFPRWPGNAYG</sequence>
<gene>
    <name evidence="11" type="ORF">CROS1312_LOCUS2222</name>
</gene>
<dbReference type="InterPro" id="IPR004522">
    <property type="entry name" value="Asn-tRNA-ligase"/>
</dbReference>
<evidence type="ECO:0000256" key="7">
    <source>
        <dbReference type="ARBA" id="ARBA00023146"/>
    </source>
</evidence>
<keyword evidence="4" id="KW-0547">Nucleotide-binding</keyword>
<organism evidence="11">
    <name type="scientific">Chloropicon roscoffensis</name>
    <dbReference type="NCBI Taxonomy" id="1461544"/>
    <lineage>
        <taxon>Eukaryota</taxon>
        <taxon>Viridiplantae</taxon>
        <taxon>Chlorophyta</taxon>
        <taxon>Chloropicophyceae</taxon>
        <taxon>Chloropicales</taxon>
        <taxon>Chloropicaceae</taxon>
        <taxon>Chloropicon</taxon>
    </lineage>
</organism>